<sequence length="865" mass="95716">MKLKERILSLVLSSALVISLAPTNIFAEEEQANTVKTATVEVSAQAEYQFIVPHHEITVSADKAESYGYVDNPKVEGDVTALDALVAMHEETYGDDFTKDTKSNYLDVNGGYVSKEFGVESYYWIFDVNGKAPHDGVPVEAYGGQCTMDAVNQAVLKDNDEVRFVLAQDTFAFMDYKLNVSYNGKKLNGSTFVAGVDQHLNVTGYGALWEGYPDEVIEENGRENVADVQLALVGEDGYTITPIEDAITDDNGDVTISFGKPGTYHITAIGSEDMEDYGSYVVMPYYTVNVVEDDSVANVYDDLWLQYDFKELKKGDSAEIYPRRVNQINKSDVAPVADVVRPNFNFEIISGDSIKLSANDSSQKVSVKAVKEGTTIVKVSYDPVFAYDKVWAGTHDSNVTYVVFDVNSNPADINIESGIDLSSYDTIYYIDEKELEFAPTCDEGQIFKVTANNETLTSEDGKYSFKLKEGANVIGITAQDEEGKFKTLYKVVKARKVSYTVTNLSREGEDIYQGDEVEIKFNGISLPVYKLAGIYNPTMFNPSWGAKGSFVSYYVGNAEEVTYVDGAGKDAVAQNGEVKGFGEQYNITDNSMILKFNAKGTYTFTKGSIFESWWGSGLGADKLVENGGKPNLDAPVLEKYFSELPEFKLEVKDVVPLLKKEIEDLNSQIETLNGQIEDLNTELDSANGSKEVLTAQLETAKENLEKAQADLEKYTKDKEASDAELEKVKTDLAKATKELEAAKATATKSSETKDSKAASDDKELVKKIVKFANSNVAGLKVKRGKKQAKLSWKAVDNADGYIIYRKVGKGKFKKVKEVSSKTLKFTNKKLKKKKTYTYKVVAFMNVDDSKVFSLESKTKKIKIKK</sequence>
<keyword evidence="2" id="KW-0732">Signal</keyword>
<feature type="chain" id="PRO_5012798055" description="Fibronectin type-III domain-containing protein" evidence="2">
    <location>
        <begin position="28"/>
        <end position="865"/>
    </location>
</feature>
<keyword evidence="1" id="KW-0175">Coiled coil</keyword>
<dbReference type="Proteomes" id="UP000190814">
    <property type="component" value="Unassembled WGS sequence"/>
</dbReference>
<dbReference type="InterPro" id="IPR013783">
    <property type="entry name" value="Ig-like_fold"/>
</dbReference>
<evidence type="ECO:0000256" key="1">
    <source>
        <dbReference type="SAM" id="Coils"/>
    </source>
</evidence>
<dbReference type="Gene3D" id="1.20.120.330">
    <property type="entry name" value="Nucleotidyltransferases domain 2"/>
    <property type="match status" value="1"/>
</dbReference>
<gene>
    <name evidence="3" type="ORF">SAMN02745111_00417</name>
</gene>
<keyword evidence="4" id="KW-1185">Reference proteome</keyword>
<proteinExistence type="predicted"/>
<dbReference type="EMBL" id="FUXZ01000003">
    <property type="protein sequence ID" value="SKA61240.1"/>
    <property type="molecule type" value="Genomic_DNA"/>
</dbReference>
<evidence type="ECO:0008006" key="5">
    <source>
        <dbReference type="Google" id="ProtNLM"/>
    </source>
</evidence>
<evidence type="ECO:0000313" key="4">
    <source>
        <dbReference type="Proteomes" id="UP000190814"/>
    </source>
</evidence>
<feature type="coiled-coil region" evidence="1">
    <location>
        <begin position="655"/>
        <end position="752"/>
    </location>
</feature>
<dbReference type="STRING" id="39495.SAMN02745111_00417"/>
<dbReference type="AlphaFoldDB" id="A0A1T4V8D6"/>
<feature type="signal peptide" evidence="2">
    <location>
        <begin position="1"/>
        <end position="27"/>
    </location>
</feature>
<name>A0A1T4V8D6_9FIRM</name>
<evidence type="ECO:0000313" key="3">
    <source>
        <dbReference type="EMBL" id="SKA61240.1"/>
    </source>
</evidence>
<organism evidence="3 4">
    <name type="scientific">Eubacterium uniforme</name>
    <dbReference type="NCBI Taxonomy" id="39495"/>
    <lineage>
        <taxon>Bacteria</taxon>
        <taxon>Bacillati</taxon>
        <taxon>Bacillota</taxon>
        <taxon>Clostridia</taxon>
        <taxon>Eubacteriales</taxon>
        <taxon>Eubacteriaceae</taxon>
        <taxon>Eubacterium</taxon>
    </lineage>
</organism>
<dbReference type="SUPFAM" id="SSF49265">
    <property type="entry name" value="Fibronectin type III"/>
    <property type="match status" value="1"/>
</dbReference>
<dbReference type="Gene3D" id="2.60.40.10">
    <property type="entry name" value="Immunoglobulins"/>
    <property type="match status" value="1"/>
</dbReference>
<evidence type="ECO:0000256" key="2">
    <source>
        <dbReference type="SAM" id="SignalP"/>
    </source>
</evidence>
<dbReference type="InterPro" id="IPR036116">
    <property type="entry name" value="FN3_sf"/>
</dbReference>
<reference evidence="3 4" key="1">
    <citation type="submission" date="2017-02" db="EMBL/GenBank/DDBJ databases">
        <authorList>
            <person name="Peterson S.W."/>
        </authorList>
    </citation>
    <scope>NUCLEOTIDE SEQUENCE [LARGE SCALE GENOMIC DNA]</scope>
    <source>
        <strain evidence="3 4">ATCC 35992</strain>
    </source>
</reference>
<protein>
    <recommendedName>
        <fullName evidence="5">Fibronectin type-III domain-containing protein</fullName>
    </recommendedName>
</protein>
<accession>A0A1T4V8D6</accession>